<dbReference type="PANTHER" id="PTHR15710">
    <property type="entry name" value="E3 UBIQUITIN-PROTEIN LIGASE PRAJA"/>
    <property type="match status" value="1"/>
</dbReference>
<dbReference type="InterPro" id="IPR001841">
    <property type="entry name" value="Znf_RING"/>
</dbReference>
<gene>
    <name evidence="9" type="ORF">CDL15_Pgr007823</name>
    <name evidence="10" type="ORF">CRG98_036195</name>
</gene>
<accession>A0A218X985</accession>
<dbReference type="SMART" id="SM00184">
    <property type="entry name" value="RING"/>
    <property type="match status" value="1"/>
</dbReference>
<name>A0A218X985_PUNGR</name>
<dbReference type="SUPFAM" id="SSF57850">
    <property type="entry name" value="RING/U-box"/>
    <property type="match status" value="1"/>
</dbReference>
<dbReference type="Proteomes" id="UP000233551">
    <property type="component" value="Unassembled WGS sequence"/>
</dbReference>
<feature type="region of interest" description="Disordered" evidence="7">
    <location>
        <begin position="38"/>
        <end position="72"/>
    </location>
</feature>
<keyword evidence="12" id="KW-1185">Reference proteome</keyword>
<dbReference type="STRING" id="22663.A0A218X985"/>
<dbReference type="InterPro" id="IPR013083">
    <property type="entry name" value="Znf_RING/FYVE/PHD"/>
</dbReference>
<reference evidence="9" key="2">
    <citation type="submission" date="2017-06" db="EMBL/GenBank/DDBJ databases">
        <title>The pomegranate genome and the genomics of punicalagin biosynthesis.</title>
        <authorList>
            <person name="Xu C."/>
        </authorList>
    </citation>
    <scope>NUCLEOTIDE SEQUENCE [LARGE SCALE GENOMIC DNA]</scope>
    <source>
        <tissue evidence="9">Fresh leaf</tissue>
    </source>
</reference>
<keyword evidence="3" id="KW-0479">Metal-binding</keyword>
<evidence type="ECO:0000256" key="5">
    <source>
        <dbReference type="ARBA" id="ARBA00022833"/>
    </source>
</evidence>
<evidence type="ECO:0000256" key="1">
    <source>
        <dbReference type="ARBA" id="ARBA00000900"/>
    </source>
</evidence>
<comment type="caution">
    <text evidence="9">The sequence shown here is derived from an EMBL/GenBank/DDBJ whole genome shotgun (WGS) entry which is preliminary data.</text>
</comment>
<sequence length="351" mass="38871">MAISKSFESKGEGGPVDRDAVASLSSHFGNLQIVDDASTADADHDQPNCVQGGRTTSCSESSDPSGSCDNLPRDNKLAHEVYDDFDYQEDEVWSDADSNDSSYFLDDDILFSDDGPLYVVRDYFLADAGIATRTQPPSADRVIFSIHFSVHMSSPGIRDLSDRVNDTAIQALADVLINSNGEAIAPFLSSLEVPEDHHPLILERIVNTANTMLADPRHALRQIFSMHVFISDGEPAVEQAIAPPEWEATPTDTREVTREEENYSYGIPATESSIKALKRISSERPCDGQSKCSICMEEYELVEMEMNLTEMPCSHVFHCDCIEKWLQTSHMCPLCRYQLPCIEADSGDLFP</sequence>
<feature type="compositionally biased region" description="Low complexity" evidence="7">
    <location>
        <begin position="57"/>
        <end position="69"/>
    </location>
</feature>
<evidence type="ECO:0000259" key="8">
    <source>
        <dbReference type="PROSITE" id="PS50089"/>
    </source>
</evidence>
<protein>
    <recommendedName>
        <fullName evidence="2">RING-type E3 ubiquitin transferase</fullName>
        <ecNumber evidence="2">2.3.2.27</ecNumber>
    </recommendedName>
</protein>
<dbReference type="Proteomes" id="UP000197138">
    <property type="component" value="Unassembled WGS sequence"/>
</dbReference>
<reference evidence="10 12" key="3">
    <citation type="submission" date="2017-11" db="EMBL/GenBank/DDBJ databases">
        <title>De-novo sequencing of pomegranate (Punica granatum L.) genome.</title>
        <authorList>
            <person name="Akparov Z."/>
            <person name="Amiraslanov A."/>
            <person name="Hajiyeva S."/>
            <person name="Abbasov M."/>
            <person name="Kaur K."/>
            <person name="Hamwieh A."/>
            <person name="Solovyev V."/>
            <person name="Salamov A."/>
            <person name="Braich B."/>
            <person name="Kosarev P."/>
            <person name="Mahmoud A."/>
            <person name="Hajiyev E."/>
            <person name="Babayeva S."/>
            <person name="Izzatullayeva V."/>
            <person name="Mammadov A."/>
            <person name="Mammadov A."/>
            <person name="Sharifova S."/>
            <person name="Ojaghi J."/>
            <person name="Eynullazada K."/>
            <person name="Bayramov B."/>
            <person name="Abdulazimova A."/>
            <person name="Shahmuradov I."/>
        </authorList>
    </citation>
    <scope>NUCLEOTIDE SEQUENCE [LARGE SCALE GENOMIC DNA]</scope>
    <source>
        <strain evidence="10">AG2017</strain>
        <strain evidence="12">cv. AG2017</strain>
        <tissue evidence="10">Leaf</tissue>
    </source>
</reference>
<dbReference type="CDD" id="cd16454">
    <property type="entry name" value="RING-H2_PA-TM-RING"/>
    <property type="match status" value="1"/>
</dbReference>
<evidence type="ECO:0000256" key="2">
    <source>
        <dbReference type="ARBA" id="ARBA00012483"/>
    </source>
</evidence>
<evidence type="ECO:0000256" key="6">
    <source>
        <dbReference type="PROSITE-ProRule" id="PRU00175"/>
    </source>
</evidence>
<feature type="domain" description="RING-type" evidence="8">
    <location>
        <begin position="292"/>
        <end position="336"/>
    </location>
</feature>
<dbReference type="EC" id="2.3.2.27" evidence="2"/>
<dbReference type="GO" id="GO:0008270">
    <property type="term" value="F:zinc ion binding"/>
    <property type="evidence" value="ECO:0007669"/>
    <property type="project" value="UniProtKB-KW"/>
</dbReference>
<keyword evidence="4 6" id="KW-0863">Zinc-finger</keyword>
<evidence type="ECO:0000313" key="10">
    <source>
        <dbReference type="EMBL" id="PKI43438.1"/>
    </source>
</evidence>
<dbReference type="PROSITE" id="PS50089">
    <property type="entry name" value="ZF_RING_2"/>
    <property type="match status" value="1"/>
</dbReference>
<feature type="region of interest" description="Disordered" evidence="7">
    <location>
        <begin position="1"/>
        <end position="20"/>
    </location>
</feature>
<dbReference type="GO" id="GO:0005737">
    <property type="term" value="C:cytoplasm"/>
    <property type="evidence" value="ECO:0007669"/>
    <property type="project" value="TreeGrafter"/>
</dbReference>
<evidence type="ECO:0000313" key="12">
    <source>
        <dbReference type="Proteomes" id="UP000233551"/>
    </source>
</evidence>
<organism evidence="9 11">
    <name type="scientific">Punica granatum</name>
    <name type="common">Pomegranate</name>
    <dbReference type="NCBI Taxonomy" id="22663"/>
    <lineage>
        <taxon>Eukaryota</taxon>
        <taxon>Viridiplantae</taxon>
        <taxon>Streptophyta</taxon>
        <taxon>Embryophyta</taxon>
        <taxon>Tracheophyta</taxon>
        <taxon>Spermatophyta</taxon>
        <taxon>Magnoliopsida</taxon>
        <taxon>eudicotyledons</taxon>
        <taxon>Gunneridae</taxon>
        <taxon>Pentapetalae</taxon>
        <taxon>rosids</taxon>
        <taxon>malvids</taxon>
        <taxon>Myrtales</taxon>
        <taxon>Lythraceae</taxon>
        <taxon>Punica</taxon>
    </lineage>
</organism>
<evidence type="ECO:0000256" key="7">
    <source>
        <dbReference type="SAM" id="MobiDB-lite"/>
    </source>
</evidence>
<dbReference type="EMBL" id="PGOL01003048">
    <property type="protein sequence ID" value="PKI43438.1"/>
    <property type="molecule type" value="Genomic_DNA"/>
</dbReference>
<dbReference type="GO" id="GO:0016567">
    <property type="term" value="P:protein ubiquitination"/>
    <property type="evidence" value="ECO:0007669"/>
    <property type="project" value="TreeGrafter"/>
</dbReference>
<keyword evidence="5" id="KW-0862">Zinc</keyword>
<evidence type="ECO:0000313" key="9">
    <source>
        <dbReference type="EMBL" id="OWM81785.1"/>
    </source>
</evidence>
<dbReference type="GeneID" id="116200352"/>
<dbReference type="PANTHER" id="PTHR15710:SF217">
    <property type="entry name" value="E3 UBIQUITIN-PROTEIN LIGASE RDUF2"/>
    <property type="match status" value="1"/>
</dbReference>
<evidence type="ECO:0000256" key="4">
    <source>
        <dbReference type="ARBA" id="ARBA00022771"/>
    </source>
</evidence>
<proteinExistence type="predicted"/>
<feature type="compositionally biased region" description="Basic and acidic residues" evidence="7">
    <location>
        <begin position="7"/>
        <end position="20"/>
    </location>
</feature>
<comment type="catalytic activity">
    <reaction evidence="1">
        <text>S-ubiquitinyl-[E2 ubiquitin-conjugating enzyme]-L-cysteine + [acceptor protein]-L-lysine = [E2 ubiquitin-conjugating enzyme]-L-cysteine + N(6)-ubiquitinyl-[acceptor protein]-L-lysine.</text>
        <dbReference type="EC" id="2.3.2.27"/>
    </reaction>
</comment>
<evidence type="ECO:0000313" key="11">
    <source>
        <dbReference type="Proteomes" id="UP000197138"/>
    </source>
</evidence>
<dbReference type="Gene3D" id="3.30.40.10">
    <property type="entry name" value="Zinc/RING finger domain, C3HC4 (zinc finger)"/>
    <property type="match status" value="1"/>
</dbReference>
<dbReference type="Pfam" id="PF13639">
    <property type="entry name" value="zf-RING_2"/>
    <property type="match status" value="1"/>
</dbReference>
<evidence type="ECO:0000256" key="3">
    <source>
        <dbReference type="ARBA" id="ARBA00022723"/>
    </source>
</evidence>
<dbReference type="AlphaFoldDB" id="A0A218X985"/>
<reference evidence="11" key="1">
    <citation type="journal article" date="2017" name="Plant J.">
        <title>The pomegranate (Punica granatum L.) genome and the genomics of punicalagin biosynthesis.</title>
        <authorList>
            <person name="Qin G."/>
            <person name="Xu C."/>
            <person name="Ming R."/>
            <person name="Tang H."/>
            <person name="Guyot R."/>
            <person name="Kramer E.M."/>
            <person name="Hu Y."/>
            <person name="Yi X."/>
            <person name="Qi Y."/>
            <person name="Xu X."/>
            <person name="Gao Z."/>
            <person name="Pan H."/>
            <person name="Jian J."/>
            <person name="Tian Y."/>
            <person name="Yue Z."/>
            <person name="Xu Y."/>
        </authorList>
    </citation>
    <scope>NUCLEOTIDE SEQUENCE [LARGE SCALE GENOMIC DNA]</scope>
    <source>
        <strain evidence="11">cv. Dabenzi</strain>
    </source>
</reference>
<dbReference type="GO" id="GO:0061630">
    <property type="term" value="F:ubiquitin protein ligase activity"/>
    <property type="evidence" value="ECO:0007669"/>
    <property type="project" value="UniProtKB-EC"/>
</dbReference>
<dbReference type="OrthoDB" id="4348522at2759"/>
<dbReference type="EMBL" id="MTKT01002214">
    <property type="protein sequence ID" value="OWM81785.1"/>
    <property type="molecule type" value="Genomic_DNA"/>
</dbReference>